<dbReference type="PANTHER" id="PTHR46797">
    <property type="entry name" value="HTH-TYPE TRANSCRIPTIONAL REGULATOR"/>
    <property type="match status" value="1"/>
</dbReference>
<name>A0ABT4CMW5_9CLOT</name>
<feature type="domain" description="HTH cro/C1-type" evidence="2">
    <location>
        <begin position="9"/>
        <end position="63"/>
    </location>
</feature>
<dbReference type="InterPro" id="IPR001387">
    <property type="entry name" value="Cro/C1-type_HTH"/>
</dbReference>
<keyword evidence="4" id="KW-1185">Reference proteome</keyword>
<dbReference type="CDD" id="cd00093">
    <property type="entry name" value="HTH_XRE"/>
    <property type="match status" value="1"/>
</dbReference>
<dbReference type="Pfam" id="PF01381">
    <property type="entry name" value="HTH_3"/>
    <property type="match status" value="1"/>
</dbReference>
<evidence type="ECO:0000259" key="2">
    <source>
        <dbReference type="PROSITE" id="PS50943"/>
    </source>
</evidence>
<dbReference type="SUPFAM" id="SSF51182">
    <property type="entry name" value="RmlC-like cupins"/>
    <property type="match status" value="1"/>
</dbReference>
<reference evidence="3" key="1">
    <citation type="submission" date="2022-12" db="EMBL/GenBank/DDBJ databases">
        <authorList>
            <person name="Wang J."/>
        </authorList>
    </citation>
    <scope>NUCLEOTIDE SEQUENCE</scope>
    <source>
        <strain evidence="3">HY-42-06</strain>
    </source>
</reference>
<dbReference type="EMBL" id="JAPQES010000001">
    <property type="protein sequence ID" value="MCY6369581.1"/>
    <property type="molecule type" value="Genomic_DNA"/>
</dbReference>
<keyword evidence="1" id="KW-0238">DNA-binding</keyword>
<dbReference type="Gene3D" id="2.60.120.10">
    <property type="entry name" value="Jelly Rolls"/>
    <property type="match status" value="1"/>
</dbReference>
<dbReference type="Pfam" id="PF07883">
    <property type="entry name" value="Cupin_2"/>
    <property type="match status" value="1"/>
</dbReference>
<dbReference type="InterPro" id="IPR011051">
    <property type="entry name" value="RmlC_Cupin_sf"/>
</dbReference>
<dbReference type="RefSeq" id="WP_268049009.1">
    <property type="nucleotide sequence ID" value="NZ_JAPQES010000001.1"/>
</dbReference>
<comment type="caution">
    <text evidence="3">The sequence shown here is derived from an EMBL/GenBank/DDBJ whole genome shotgun (WGS) entry which is preliminary data.</text>
</comment>
<organism evidence="3 4">
    <name type="scientific">Clostridium ganghwense</name>
    <dbReference type="NCBI Taxonomy" id="312089"/>
    <lineage>
        <taxon>Bacteria</taxon>
        <taxon>Bacillati</taxon>
        <taxon>Bacillota</taxon>
        <taxon>Clostridia</taxon>
        <taxon>Eubacteriales</taxon>
        <taxon>Clostridiaceae</taxon>
        <taxon>Clostridium</taxon>
    </lineage>
</organism>
<dbReference type="InterPro" id="IPR013096">
    <property type="entry name" value="Cupin_2"/>
</dbReference>
<accession>A0ABT4CMW5</accession>
<dbReference type="PANTHER" id="PTHR46797:SF25">
    <property type="entry name" value="TRANSCRIPTIONAL REGULATOR"/>
    <property type="match status" value="1"/>
</dbReference>
<evidence type="ECO:0000256" key="1">
    <source>
        <dbReference type="ARBA" id="ARBA00023125"/>
    </source>
</evidence>
<sequence length="188" mass="21751">MTMDIGTRIKELRTKKKLTLKDLSEKTNLSIGFLSQLERGLTTIAIDCLENIAEILGVDLGYFFTMSKKSNGYILRGHEREIIRIEESKFIHYQLSNDLKNKNILPRLIEILPSKEEEEIVPYQHQGEEFVYVLEGILTIYIGNERHELFPGDTAHFKSDIVHNWANYTNKIVKLLVVSTPNNFKVIN</sequence>
<proteinExistence type="predicted"/>
<evidence type="ECO:0000313" key="3">
    <source>
        <dbReference type="EMBL" id="MCY6369581.1"/>
    </source>
</evidence>
<dbReference type="SMART" id="SM00530">
    <property type="entry name" value="HTH_XRE"/>
    <property type="match status" value="1"/>
</dbReference>
<dbReference type="InterPro" id="IPR050807">
    <property type="entry name" value="TransReg_Diox_bact_type"/>
</dbReference>
<dbReference type="SUPFAM" id="SSF47413">
    <property type="entry name" value="lambda repressor-like DNA-binding domains"/>
    <property type="match status" value="1"/>
</dbReference>
<gene>
    <name evidence="3" type="ORF">OXH55_02825</name>
</gene>
<dbReference type="InterPro" id="IPR014710">
    <property type="entry name" value="RmlC-like_jellyroll"/>
</dbReference>
<dbReference type="Gene3D" id="1.10.260.40">
    <property type="entry name" value="lambda repressor-like DNA-binding domains"/>
    <property type="match status" value="1"/>
</dbReference>
<evidence type="ECO:0000313" key="4">
    <source>
        <dbReference type="Proteomes" id="UP001079657"/>
    </source>
</evidence>
<dbReference type="InterPro" id="IPR010982">
    <property type="entry name" value="Lambda_DNA-bd_dom_sf"/>
</dbReference>
<dbReference type="CDD" id="cd02209">
    <property type="entry name" value="cupin_XRE_C"/>
    <property type="match status" value="1"/>
</dbReference>
<dbReference type="PROSITE" id="PS50943">
    <property type="entry name" value="HTH_CROC1"/>
    <property type="match status" value="1"/>
</dbReference>
<dbReference type="Proteomes" id="UP001079657">
    <property type="component" value="Unassembled WGS sequence"/>
</dbReference>
<protein>
    <submittedName>
        <fullName evidence="3">XRE family transcriptional regulator</fullName>
    </submittedName>
</protein>